<feature type="region of interest" description="Disordered" evidence="1">
    <location>
        <begin position="71"/>
        <end position="123"/>
    </location>
</feature>
<proteinExistence type="predicted"/>
<protein>
    <recommendedName>
        <fullName evidence="4">KfrA N-terminal DNA-binding domain-containing protein</fullName>
    </recommendedName>
</protein>
<dbReference type="EMBL" id="BAAAFN010000013">
    <property type="protein sequence ID" value="GAA0228949.1"/>
    <property type="molecule type" value="Genomic_DNA"/>
</dbReference>
<evidence type="ECO:0000313" key="2">
    <source>
        <dbReference type="EMBL" id="GAA0228949.1"/>
    </source>
</evidence>
<sequence length="167" mass="18655">MNSAANVAELKRLLSQTDERASLAARLRPLMPYLQTCVDTGLPYAALLDDLALAGLPIKPRLLERSLYRWRKTRRSPGNQPEKSPAYPADEPDQPSNAAAEIHTAADQAIQGRPRRIETPGDLRQIRDMHIDLEALRLEGEALRKAQQRKERTRHPSSPSSSQESSS</sequence>
<reference evidence="3" key="1">
    <citation type="journal article" date="2019" name="Int. J. Syst. Evol. Microbiol.">
        <title>The Global Catalogue of Microorganisms (GCM) 10K type strain sequencing project: providing services to taxonomists for standard genome sequencing and annotation.</title>
        <authorList>
            <consortium name="The Broad Institute Genomics Platform"/>
            <consortium name="The Broad Institute Genome Sequencing Center for Infectious Disease"/>
            <person name="Wu L."/>
            <person name="Ma J."/>
        </authorList>
    </citation>
    <scope>NUCLEOTIDE SEQUENCE [LARGE SCALE GENOMIC DNA]</scope>
    <source>
        <strain evidence="3">JCM 16240</strain>
    </source>
</reference>
<evidence type="ECO:0000256" key="1">
    <source>
        <dbReference type="SAM" id="MobiDB-lite"/>
    </source>
</evidence>
<evidence type="ECO:0008006" key="4">
    <source>
        <dbReference type="Google" id="ProtNLM"/>
    </source>
</evidence>
<gene>
    <name evidence="2" type="ORF">GCM10009125_17430</name>
</gene>
<dbReference type="Proteomes" id="UP001501176">
    <property type="component" value="Unassembled WGS sequence"/>
</dbReference>
<evidence type="ECO:0000313" key="3">
    <source>
        <dbReference type="Proteomes" id="UP001501176"/>
    </source>
</evidence>
<feature type="region of interest" description="Disordered" evidence="1">
    <location>
        <begin position="142"/>
        <end position="167"/>
    </location>
</feature>
<dbReference type="RefSeq" id="WP_343821006.1">
    <property type="nucleotide sequence ID" value="NZ_BAAAFN010000013.1"/>
</dbReference>
<keyword evidence="3" id="KW-1185">Reference proteome</keyword>
<accession>A0ABP3DGB8</accession>
<name>A0ABP3DGB8_9BURK</name>
<organism evidence="2 3">
    <name type="scientific">Castellaniella daejeonensis</name>
    <dbReference type="NCBI Taxonomy" id="659013"/>
    <lineage>
        <taxon>Bacteria</taxon>
        <taxon>Pseudomonadati</taxon>
        <taxon>Pseudomonadota</taxon>
        <taxon>Betaproteobacteria</taxon>
        <taxon>Burkholderiales</taxon>
        <taxon>Alcaligenaceae</taxon>
        <taxon>Castellaniella</taxon>
    </lineage>
</organism>
<comment type="caution">
    <text evidence="2">The sequence shown here is derived from an EMBL/GenBank/DDBJ whole genome shotgun (WGS) entry which is preliminary data.</text>
</comment>
<feature type="compositionally biased region" description="Low complexity" evidence="1">
    <location>
        <begin position="156"/>
        <end position="167"/>
    </location>
</feature>